<keyword evidence="1" id="KW-0614">Plasmid</keyword>
<geneLocation type="plasmid" evidence="1 2">
    <name>pMM35_02</name>
</geneLocation>
<protein>
    <submittedName>
        <fullName evidence="1">Uncharacterized protein</fullName>
    </submittedName>
</protein>
<evidence type="ECO:0000313" key="2">
    <source>
        <dbReference type="Proteomes" id="UP000681343"/>
    </source>
</evidence>
<dbReference type="EMBL" id="AP023417">
    <property type="protein sequence ID" value="BCK80155.1"/>
    <property type="molecule type" value="Genomic_DNA"/>
</dbReference>
<reference evidence="1" key="1">
    <citation type="submission" date="2020-09" db="EMBL/GenBank/DDBJ databases">
        <title>New species isolated from human feces.</title>
        <authorList>
            <person name="Kitahara M."/>
            <person name="Shigeno Y."/>
            <person name="Shime M."/>
            <person name="Matsumoto Y."/>
            <person name="Nakamura S."/>
            <person name="Motooka D."/>
            <person name="Fukuoka S."/>
            <person name="Nishikawa H."/>
            <person name="Benno Y."/>
        </authorList>
    </citation>
    <scope>NUCLEOTIDE SEQUENCE</scope>
    <source>
        <strain evidence="1">MM35</strain>
        <plasmid evidence="1">pMM35_02</plasmid>
    </source>
</reference>
<dbReference type="KEGG" id="vfa:MM35RIKEN_23470"/>
<organism evidence="1 2">
    <name type="scientific">Vescimonas fastidiosa</name>
    <dbReference type="NCBI Taxonomy" id="2714353"/>
    <lineage>
        <taxon>Bacteria</taxon>
        <taxon>Bacillati</taxon>
        <taxon>Bacillota</taxon>
        <taxon>Clostridia</taxon>
        <taxon>Eubacteriales</taxon>
        <taxon>Oscillospiraceae</taxon>
        <taxon>Vescimonas</taxon>
    </lineage>
</organism>
<evidence type="ECO:0000313" key="1">
    <source>
        <dbReference type="EMBL" id="BCK80155.1"/>
    </source>
</evidence>
<sequence length="162" mass="18039">MDKLRTAPLPLRRKLLLTALAGAAFFLVGLAAIFFSLDTVTALLSGILAIGLAFKTAELYRLIITGHYTDIDGICIAITQTPLRKYRNVRIIDSQERERTLVLPRQDKIEVGRRYRFYFKSSAHKSPAQVQTGSSFIDESLPTDGFLGLEAASDYSNIDTVR</sequence>
<dbReference type="Proteomes" id="UP000681343">
    <property type="component" value="Plasmid pMM35_02"/>
</dbReference>
<dbReference type="AlphaFoldDB" id="A0A810Q135"/>
<gene>
    <name evidence="1" type="ORF">MM35RIKEN_23470</name>
</gene>
<name>A0A810Q135_9FIRM</name>
<keyword evidence="2" id="KW-1185">Reference proteome</keyword>
<proteinExistence type="predicted"/>
<accession>A0A810Q135</accession>